<reference evidence="2" key="1">
    <citation type="submission" date="2016-10" db="EMBL/GenBank/DDBJ databases">
        <authorList>
            <person name="Varghese N."/>
            <person name="Submissions S."/>
        </authorList>
    </citation>
    <scope>NUCLEOTIDE SEQUENCE [LARGE SCALE GENOMIC DNA]</scope>
    <source>
        <strain evidence="2">CGMCC 1.11012</strain>
    </source>
</reference>
<evidence type="ECO:0000313" key="2">
    <source>
        <dbReference type="Proteomes" id="UP000199050"/>
    </source>
</evidence>
<name>A0A1G8FHV3_9BACL</name>
<evidence type="ECO:0000313" key="1">
    <source>
        <dbReference type="EMBL" id="SDH81695.1"/>
    </source>
</evidence>
<accession>A0A1G8FHV3</accession>
<dbReference type="Proteomes" id="UP000199050">
    <property type="component" value="Unassembled WGS sequence"/>
</dbReference>
<dbReference type="AlphaFoldDB" id="A0A1G8FHV3"/>
<dbReference type="EMBL" id="FNDX01000001">
    <property type="protein sequence ID" value="SDH81695.1"/>
    <property type="molecule type" value="Genomic_DNA"/>
</dbReference>
<protein>
    <submittedName>
        <fullName evidence="1">Uncharacterized protein</fullName>
    </submittedName>
</protein>
<proteinExistence type="predicted"/>
<organism evidence="1 2">
    <name type="scientific">Paenibacillus typhae</name>
    <dbReference type="NCBI Taxonomy" id="1174501"/>
    <lineage>
        <taxon>Bacteria</taxon>
        <taxon>Bacillati</taxon>
        <taxon>Bacillota</taxon>
        <taxon>Bacilli</taxon>
        <taxon>Bacillales</taxon>
        <taxon>Paenibacillaceae</taxon>
        <taxon>Paenibacillus</taxon>
    </lineage>
</organism>
<dbReference type="STRING" id="1174501.SAMN05216192_101246"/>
<keyword evidence="2" id="KW-1185">Reference proteome</keyword>
<sequence>MKYQHGRTDTKKSSNRCGLSFFLTTEIKNIKMSKQFYNIMMN</sequence>
<gene>
    <name evidence="1" type="ORF">SAMN05216192_101246</name>
</gene>